<dbReference type="GO" id="GO:0046872">
    <property type="term" value="F:metal ion binding"/>
    <property type="evidence" value="ECO:0007669"/>
    <property type="project" value="UniProtKB-KW"/>
</dbReference>
<dbReference type="InterPro" id="IPR006128">
    <property type="entry name" value="Lipoprotein_PsaA-like"/>
</dbReference>
<evidence type="ECO:0000256" key="2">
    <source>
        <dbReference type="ARBA" id="ARBA00022448"/>
    </source>
</evidence>
<dbReference type="PANTHER" id="PTHR42953:SF1">
    <property type="entry name" value="METAL-BINDING PROTEIN HI_0362-RELATED"/>
    <property type="match status" value="1"/>
</dbReference>
<evidence type="ECO:0000256" key="4">
    <source>
        <dbReference type="ARBA" id="ARBA00022729"/>
    </source>
</evidence>
<comment type="similarity">
    <text evidence="5">Belongs to the bacterial solute-binding protein 9 family.</text>
</comment>
<dbReference type="GeneID" id="61249357"/>
<evidence type="ECO:0000256" key="5">
    <source>
        <dbReference type="RuleBase" id="RU003512"/>
    </source>
</evidence>
<gene>
    <name evidence="7" type="ORF">AYR59_00490</name>
</gene>
<dbReference type="Pfam" id="PF01297">
    <property type="entry name" value="ZnuA"/>
    <property type="match status" value="1"/>
</dbReference>
<dbReference type="PRINTS" id="PR00690">
    <property type="entry name" value="ADHESNFAMILY"/>
</dbReference>
<dbReference type="InterPro" id="IPR006127">
    <property type="entry name" value="ZnuA-like"/>
</dbReference>
<evidence type="ECO:0000256" key="6">
    <source>
        <dbReference type="SAM" id="SignalP"/>
    </source>
</evidence>
<dbReference type="InterPro" id="IPR006129">
    <property type="entry name" value="AdhesinB"/>
</dbReference>
<protein>
    <submittedName>
        <fullName evidence="7">Metal ABC transporter substrate-binding protein</fullName>
    </submittedName>
</protein>
<dbReference type="Gene3D" id="3.40.50.1980">
    <property type="entry name" value="Nitrogenase molybdenum iron protein domain"/>
    <property type="match status" value="1"/>
</dbReference>
<dbReference type="Proteomes" id="UP000093346">
    <property type="component" value="Chromosome"/>
</dbReference>
<evidence type="ECO:0000313" key="7">
    <source>
        <dbReference type="EMBL" id="ANZ58630.1"/>
    </source>
</evidence>
<dbReference type="SUPFAM" id="SSF53807">
    <property type="entry name" value="Helical backbone' metal receptor"/>
    <property type="match status" value="1"/>
</dbReference>
<dbReference type="InterPro" id="IPR050492">
    <property type="entry name" value="Bact_metal-bind_prot9"/>
</dbReference>
<keyword evidence="3" id="KW-0479">Metal-binding</keyword>
<evidence type="ECO:0000313" key="8">
    <source>
        <dbReference type="Proteomes" id="UP000093346"/>
    </source>
</evidence>
<keyword evidence="2 5" id="KW-0813">Transport</keyword>
<dbReference type="GO" id="GO:0030313">
    <property type="term" value="C:cell envelope"/>
    <property type="evidence" value="ECO:0007669"/>
    <property type="project" value="UniProtKB-SubCell"/>
</dbReference>
<reference evidence="7 8" key="1">
    <citation type="submission" date="2016-03" db="EMBL/GenBank/DDBJ databases">
        <title>Pediococcus and Lactobacillus from brewery environment - whole genome sequencing and assembly.</title>
        <authorList>
            <person name="Behr J."/>
            <person name="Geissler A.J."/>
            <person name="Vogel R.F."/>
        </authorList>
    </citation>
    <scope>NUCLEOTIDE SEQUENCE [LARGE SCALE GENOMIC DNA]</scope>
    <source>
        <strain evidence="7 8">TMW 1.481</strain>
    </source>
</reference>
<dbReference type="KEGG" id="lle:AYR59_00490"/>
<keyword evidence="4 6" id="KW-0732">Signal</keyword>
<feature type="signal peptide" evidence="6">
    <location>
        <begin position="1"/>
        <end position="26"/>
    </location>
</feature>
<dbReference type="EMBL" id="CP014907">
    <property type="protein sequence ID" value="ANZ58630.1"/>
    <property type="molecule type" value="Genomic_DNA"/>
</dbReference>
<accession>A0AB33BIQ2</accession>
<proteinExistence type="inferred from homology"/>
<dbReference type="PANTHER" id="PTHR42953">
    <property type="entry name" value="HIGH-AFFINITY ZINC UPTAKE SYSTEM PROTEIN ZNUA-RELATED"/>
    <property type="match status" value="1"/>
</dbReference>
<name>A0AB33BIQ2_9LACO</name>
<feature type="chain" id="PRO_5044232626" evidence="6">
    <location>
        <begin position="27"/>
        <end position="297"/>
    </location>
</feature>
<dbReference type="AlphaFoldDB" id="A0AB33BIQ2"/>
<evidence type="ECO:0000256" key="3">
    <source>
        <dbReference type="ARBA" id="ARBA00022723"/>
    </source>
</evidence>
<dbReference type="RefSeq" id="WP_065866114.1">
    <property type="nucleotide sequence ID" value="NZ_CP014872.1"/>
</dbReference>
<comment type="subcellular location">
    <subcellularLocation>
        <location evidence="1">Cell envelope</location>
    </subcellularLocation>
</comment>
<organism evidence="7 8">
    <name type="scientific">Fructilactobacillus lindneri</name>
    <dbReference type="NCBI Taxonomy" id="53444"/>
    <lineage>
        <taxon>Bacteria</taxon>
        <taxon>Bacillati</taxon>
        <taxon>Bacillota</taxon>
        <taxon>Bacilli</taxon>
        <taxon>Lactobacillales</taxon>
        <taxon>Lactobacillaceae</taxon>
        <taxon>Fructilactobacillus</taxon>
    </lineage>
</organism>
<dbReference type="GO" id="GO:0007155">
    <property type="term" value="P:cell adhesion"/>
    <property type="evidence" value="ECO:0007669"/>
    <property type="project" value="InterPro"/>
</dbReference>
<dbReference type="GO" id="GO:0030001">
    <property type="term" value="P:metal ion transport"/>
    <property type="evidence" value="ECO:0007669"/>
    <property type="project" value="InterPro"/>
</dbReference>
<sequence>MFFKNKKKLITAAACCLMLIPLSACNKNSNTKPNKINVVSSVNFYGDVAKQVGGKHVKVASIINSNVDPHDFEPTINDAKKVDKADVVIANGICYDDLMTNLIKNSNDKKQTDIDVGTLMHKKNGDNEHIWYDPQTMDKLANKLAAVYSKKRPQDKKLYYHNANFYRQKWSKTTALIKQIKKYSHGKYVAVSEPVFDYSLISMGYKISDNGFANAIEKGVDPSATDITHLQSDITHHKIAFFVNNIQASDPVVAGMVDLAKKNHVPIVNVSETKPPHKNYIQWMTGQYRQVLHAQKQ</sequence>
<dbReference type="PRINTS" id="PR00691">
    <property type="entry name" value="ADHESINB"/>
</dbReference>
<evidence type="ECO:0000256" key="1">
    <source>
        <dbReference type="ARBA" id="ARBA00004196"/>
    </source>
</evidence>